<dbReference type="InterPro" id="IPR007074">
    <property type="entry name" value="LicD/FKTN/FKRP_NTP_transf"/>
</dbReference>
<dbReference type="GO" id="GO:0009100">
    <property type="term" value="P:glycoprotein metabolic process"/>
    <property type="evidence" value="ECO:0007669"/>
    <property type="project" value="UniProtKB-ARBA"/>
</dbReference>
<feature type="compositionally biased region" description="Basic and acidic residues" evidence="5">
    <location>
        <begin position="43"/>
        <end position="56"/>
    </location>
</feature>
<dbReference type="EMBL" id="ML977142">
    <property type="protein sequence ID" value="KAF1990269.1"/>
    <property type="molecule type" value="Genomic_DNA"/>
</dbReference>
<keyword evidence="2" id="KW-0812">Transmembrane</keyword>
<evidence type="ECO:0000256" key="5">
    <source>
        <dbReference type="SAM" id="MobiDB-lite"/>
    </source>
</evidence>
<comment type="subcellular location">
    <subcellularLocation>
        <location evidence="1">Membrane</location>
        <topology evidence="1">Single-pass membrane protein</topology>
    </subcellularLocation>
</comment>
<feature type="region of interest" description="Disordered" evidence="5">
    <location>
        <begin position="24"/>
        <end position="56"/>
    </location>
</feature>
<dbReference type="AlphaFoldDB" id="A0A6G1HB78"/>
<reference evidence="8" key="1">
    <citation type="journal article" date="2020" name="Stud. Mycol.">
        <title>101 Dothideomycetes genomes: a test case for predicting lifestyles and emergence of pathogens.</title>
        <authorList>
            <person name="Haridas S."/>
            <person name="Albert R."/>
            <person name="Binder M."/>
            <person name="Bloem J."/>
            <person name="Labutti K."/>
            <person name="Salamov A."/>
            <person name="Andreopoulos B."/>
            <person name="Baker S."/>
            <person name="Barry K."/>
            <person name="Bills G."/>
            <person name="Bluhm B."/>
            <person name="Cannon C."/>
            <person name="Castanera R."/>
            <person name="Culley D."/>
            <person name="Daum C."/>
            <person name="Ezra D."/>
            <person name="Gonzalez J."/>
            <person name="Henrissat B."/>
            <person name="Kuo A."/>
            <person name="Liang C."/>
            <person name="Lipzen A."/>
            <person name="Lutzoni F."/>
            <person name="Magnuson J."/>
            <person name="Mondo S."/>
            <person name="Nolan M."/>
            <person name="Ohm R."/>
            <person name="Pangilinan J."/>
            <person name="Park H.-J."/>
            <person name="Ramirez L."/>
            <person name="Alfaro M."/>
            <person name="Sun H."/>
            <person name="Tritt A."/>
            <person name="Yoshinaga Y."/>
            <person name="Zwiers L.-H."/>
            <person name="Turgeon B."/>
            <person name="Goodwin S."/>
            <person name="Spatafora J."/>
            <person name="Crous P."/>
            <person name="Grigoriev I."/>
        </authorList>
    </citation>
    <scope>NUCLEOTIDE SEQUENCE</scope>
    <source>
        <strain evidence="8">CBS 113979</strain>
    </source>
</reference>
<evidence type="ECO:0000256" key="2">
    <source>
        <dbReference type="ARBA" id="ARBA00022692"/>
    </source>
</evidence>
<dbReference type="Proteomes" id="UP000800041">
    <property type="component" value="Unassembled WGS sequence"/>
</dbReference>
<keyword evidence="9" id="KW-1185">Reference proteome</keyword>
<dbReference type="InterPro" id="IPR009644">
    <property type="entry name" value="FKTN/MNN4/W02B3.4-1"/>
</dbReference>
<dbReference type="GO" id="GO:0016020">
    <property type="term" value="C:membrane"/>
    <property type="evidence" value="ECO:0007669"/>
    <property type="project" value="UniProtKB-SubCell"/>
</dbReference>
<feature type="region of interest" description="Disordered" evidence="5">
    <location>
        <begin position="281"/>
        <end position="330"/>
    </location>
</feature>
<accession>A0A6G1HB78</accession>
<evidence type="ECO:0000256" key="3">
    <source>
        <dbReference type="ARBA" id="ARBA00022989"/>
    </source>
</evidence>
<keyword evidence="6" id="KW-0732">Signal</keyword>
<evidence type="ECO:0000256" key="1">
    <source>
        <dbReference type="ARBA" id="ARBA00004167"/>
    </source>
</evidence>
<evidence type="ECO:0000256" key="4">
    <source>
        <dbReference type="ARBA" id="ARBA00023136"/>
    </source>
</evidence>
<feature type="chain" id="PRO_5026046265" description="LicD/FKTN/FKRP nucleotidyltransferase domain-containing protein" evidence="6">
    <location>
        <begin position="22"/>
        <end position="330"/>
    </location>
</feature>
<feature type="signal peptide" evidence="6">
    <location>
        <begin position="1"/>
        <end position="21"/>
    </location>
</feature>
<proteinExistence type="predicted"/>
<evidence type="ECO:0000259" key="7">
    <source>
        <dbReference type="Pfam" id="PF04991"/>
    </source>
</evidence>
<evidence type="ECO:0000256" key="6">
    <source>
        <dbReference type="SAM" id="SignalP"/>
    </source>
</evidence>
<evidence type="ECO:0000313" key="8">
    <source>
        <dbReference type="EMBL" id="KAF1990269.1"/>
    </source>
</evidence>
<evidence type="ECO:0000313" key="9">
    <source>
        <dbReference type="Proteomes" id="UP000800041"/>
    </source>
</evidence>
<sequence>MRLRFFLSCILLQLLDLVVHSSSSPLSDRQKRDADFASVRNKLSRDHSGRKGDPPGKYFHESTFHPHYDGRFASIPLPDEDRHKHLRALMRTYLATMTSIGAETWIMHGTLLGWWWNRKIMPWDTDVDVQISESSMRFLADFYNMTMHHFKLPGISMEKGRSYLLEVNPNWRNGSTADTLNMIDARWIDTDTGLYIDITTLRRDTYAEEKGLKGRMMCKDKHHYLAEEIFPLRTSVFEGVEVRIPFMYTRLLEEEYGARSLVNRHFDHYYFNERTMDWEYNGRPGGRRGRPDTDVPGSSPGPPPPREKVLRHAGHQLVEPELTVLGPDDV</sequence>
<feature type="domain" description="LicD/FKTN/FKRP nucleotidyltransferase" evidence="7">
    <location>
        <begin position="103"/>
        <end position="208"/>
    </location>
</feature>
<dbReference type="OrthoDB" id="444255at2759"/>
<name>A0A6G1HB78_9PEZI</name>
<dbReference type="PANTHER" id="PTHR15407">
    <property type="entry name" value="FUKUTIN-RELATED"/>
    <property type="match status" value="1"/>
</dbReference>
<organism evidence="8 9">
    <name type="scientific">Aulographum hederae CBS 113979</name>
    <dbReference type="NCBI Taxonomy" id="1176131"/>
    <lineage>
        <taxon>Eukaryota</taxon>
        <taxon>Fungi</taxon>
        <taxon>Dikarya</taxon>
        <taxon>Ascomycota</taxon>
        <taxon>Pezizomycotina</taxon>
        <taxon>Dothideomycetes</taxon>
        <taxon>Pleosporomycetidae</taxon>
        <taxon>Aulographales</taxon>
        <taxon>Aulographaceae</taxon>
    </lineage>
</organism>
<dbReference type="PANTHER" id="PTHR15407:SF32">
    <property type="entry name" value="PROTEIN (MNN4), PUTATIVE (AFU_ORTHOLOGUE AFUA_1G03790)-RELATED"/>
    <property type="match status" value="1"/>
</dbReference>
<feature type="domain" description="LicD/FKTN/FKRP nucleotidyltransferase" evidence="7">
    <location>
        <begin position="218"/>
        <end position="257"/>
    </location>
</feature>
<keyword evidence="3" id="KW-1133">Transmembrane helix</keyword>
<keyword evidence="4" id="KW-0472">Membrane</keyword>
<protein>
    <recommendedName>
        <fullName evidence="7">LicD/FKTN/FKRP nucleotidyltransferase domain-containing protein</fullName>
    </recommendedName>
</protein>
<dbReference type="Pfam" id="PF04991">
    <property type="entry name" value="LicD"/>
    <property type="match status" value="2"/>
</dbReference>
<gene>
    <name evidence="8" type="ORF">K402DRAFT_225777</name>
</gene>